<dbReference type="AlphaFoldDB" id="A0A5B7F027"/>
<sequence>MVSPRMLGLRNLRGVQNFVCPRCVEEEESGDGSGDEDVGFEVNGGVLEEVQQFWLGDMLDCEVGTERAVRLRVAPIVANSGTP</sequence>
<keyword evidence="2" id="KW-1185">Reference proteome</keyword>
<protein>
    <submittedName>
        <fullName evidence="1">Uncharacterized protein</fullName>
    </submittedName>
</protein>
<comment type="caution">
    <text evidence="1">The sequence shown here is derived from an EMBL/GenBank/DDBJ whole genome shotgun (WGS) entry which is preliminary data.</text>
</comment>
<reference evidence="1 2" key="1">
    <citation type="submission" date="2019-05" db="EMBL/GenBank/DDBJ databases">
        <title>Another draft genome of Portunus trituberculatus and its Hox gene families provides insights of decapod evolution.</title>
        <authorList>
            <person name="Jeong J.-H."/>
            <person name="Song I."/>
            <person name="Kim S."/>
            <person name="Choi T."/>
            <person name="Kim D."/>
            <person name="Ryu S."/>
            <person name="Kim W."/>
        </authorList>
    </citation>
    <scope>NUCLEOTIDE SEQUENCE [LARGE SCALE GENOMIC DNA]</scope>
    <source>
        <tissue evidence="1">Muscle</tissue>
    </source>
</reference>
<dbReference type="Proteomes" id="UP000324222">
    <property type="component" value="Unassembled WGS sequence"/>
</dbReference>
<evidence type="ECO:0000313" key="2">
    <source>
        <dbReference type="Proteomes" id="UP000324222"/>
    </source>
</evidence>
<evidence type="ECO:0000313" key="1">
    <source>
        <dbReference type="EMBL" id="MPC38453.1"/>
    </source>
</evidence>
<gene>
    <name evidence="1" type="ORF">E2C01_031960</name>
</gene>
<organism evidence="1 2">
    <name type="scientific">Portunus trituberculatus</name>
    <name type="common">Swimming crab</name>
    <name type="synonym">Neptunus trituberculatus</name>
    <dbReference type="NCBI Taxonomy" id="210409"/>
    <lineage>
        <taxon>Eukaryota</taxon>
        <taxon>Metazoa</taxon>
        <taxon>Ecdysozoa</taxon>
        <taxon>Arthropoda</taxon>
        <taxon>Crustacea</taxon>
        <taxon>Multicrustacea</taxon>
        <taxon>Malacostraca</taxon>
        <taxon>Eumalacostraca</taxon>
        <taxon>Eucarida</taxon>
        <taxon>Decapoda</taxon>
        <taxon>Pleocyemata</taxon>
        <taxon>Brachyura</taxon>
        <taxon>Eubrachyura</taxon>
        <taxon>Portunoidea</taxon>
        <taxon>Portunidae</taxon>
        <taxon>Portuninae</taxon>
        <taxon>Portunus</taxon>
    </lineage>
</organism>
<dbReference type="EMBL" id="VSRR010004069">
    <property type="protein sequence ID" value="MPC38453.1"/>
    <property type="molecule type" value="Genomic_DNA"/>
</dbReference>
<accession>A0A5B7F027</accession>
<name>A0A5B7F027_PORTR</name>
<proteinExistence type="predicted"/>